<dbReference type="AlphaFoldDB" id="A0A3D8SL15"/>
<evidence type="ECO:0008006" key="11">
    <source>
        <dbReference type="Google" id="ProtNLM"/>
    </source>
</evidence>
<keyword evidence="8" id="KW-0472">Membrane</keyword>
<feature type="transmembrane region" description="Helical" evidence="8">
    <location>
        <begin position="6"/>
        <end position="26"/>
    </location>
</feature>
<dbReference type="GeneID" id="38113500"/>
<organism evidence="9 10">
    <name type="scientific">Aspergillus mulundensis</name>
    <dbReference type="NCBI Taxonomy" id="1810919"/>
    <lineage>
        <taxon>Eukaryota</taxon>
        <taxon>Fungi</taxon>
        <taxon>Dikarya</taxon>
        <taxon>Ascomycota</taxon>
        <taxon>Pezizomycotina</taxon>
        <taxon>Eurotiomycetes</taxon>
        <taxon>Eurotiomycetidae</taxon>
        <taxon>Eurotiales</taxon>
        <taxon>Aspergillaceae</taxon>
        <taxon>Aspergillus</taxon>
        <taxon>Aspergillus subgen. Nidulantes</taxon>
    </lineage>
</organism>
<accession>A0A3D8SL15</accession>
<dbReference type="PANTHER" id="PTHR47582:SF1">
    <property type="entry name" value="P450, PUTATIVE (EUROFUNG)-RELATED"/>
    <property type="match status" value="1"/>
</dbReference>
<dbReference type="PANTHER" id="PTHR47582">
    <property type="entry name" value="P450, PUTATIVE (EUROFUNG)-RELATED"/>
    <property type="match status" value="1"/>
</dbReference>
<keyword evidence="10" id="KW-1185">Reference proteome</keyword>
<comment type="caution">
    <text evidence="9">The sequence shown here is derived from an EMBL/GenBank/DDBJ whole genome shotgun (WGS) entry which is preliminary data.</text>
</comment>
<evidence type="ECO:0000256" key="1">
    <source>
        <dbReference type="ARBA" id="ARBA00001971"/>
    </source>
</evidence>
<evidence type="ECO:0000313" key="10">
    <source>
        <dbReference type="Proteomes" id="UP000256690"/>
    </source>
</evidence>
<comment type="cofactor">
    <cofactor evidence="1 7">
        <name>heme</name>
        <dbReference type="ChEBI" id="CHEBI:30413"/>
    </cofactor>
</comment>
<keyword evidence="3 7" id="KW-0349">Heme</keyword>
<sequence length="504" mass="56650">MLREEILVVIAIYILAYSIEYIFALFDAAREPRRVNPSIPVPIIGHFLGFLRHGFGYYNHMSQTTCAEIYTVGVFNFKVYITNSPRITQLAQKAKTLTFTPLLKTHNKIHARLSDQADALFHDDLLEKYAHSTKQTLAPGPALNEQNLRMGNQALAELGILLNRGGEVGLLEWAQHAVVQATAAGLYGVEHPLKDPEVEKAMIWDEHRPGHMIGVDIWGTGYKARAKVWDAFKQYSAKGMPDDVSLLVSERQKILVAGGFSADEIARIQATLSDAAYPNTVPTLFWTLYEIFSRPILLEDVRAEVWNKAVKPEGGRFVLKVAPLKTACHALLSAYQETQRMRHYQVGFRAITEDTMLDGYLLKKGGYLQIPAQPTHHNTAIWGGDADEFDPYRFVPNRDKEKNETQKIHPSAFQPWGMAPHMCPGRQFASTEILIITALLVCRADLKPVKGKWEKNPALRGMEIPSLPRPKRDVRVVVRERDDGMGEWVLDMGDSLTRVTLASG</sequence>
<evidence type="ECO:0000256" key="5">
    <source>
        <dbReference type="ARBA" id="ARBA00023002"/>
    </source>
</evidence>
<dbReference type="InterPro" id="IPR001128">
    <property type="entry name" value="Cyt_P450"/>
</dbReference>
<dbReference type="InterPro" id="IPR036396">
    <property type="entry name" value="Cyt_P450_sf"/>
</dbReference>
<keyword evidence="4 7" id="KW-0479">Metal-binding</keyword>
<dbReference type="PRINTS" id="PR00465">
    <property type="entry name" value="EP450IV"/>
</dbReference>
<dbReference type="InterPro" id="IPR002403">
    <property type="entry name" value="Cyt_P450_E_grp-IV"/>
</dbReference>
<dbReference type="GO" id="GO:0005506">
    <property type="term" value="F:iron ion binding"/>
    <property type="evidence" value="ECO:0007669"/>
    <property type="project" value="InterPro"/>
</dbReference>
<protein>
    <recommendedName>
        <fullName evidence="11">Cytochrome P450</fullName>
    </recommendedName>
</protein>
<proteinExistence type="inferred from homology"/>
<feature type="binding site" description="axial binding residue" evidence="7">
    <location>
        <position position="423"/>
    </location>
    <ligand>
        <name>heme</name>
        <dbReference type="ChEBI" id="CHEBI:30413"/>
    </ligand>
    <ligandPart>
        <name>Fe</name>
        <dbReference type="ChEBI" id="CHEBI:18248"/>
    </ligandPart>
</feature>
<evidence type="ECO:0000313" key="9">
    <source>
        <dbReference type="EMBL" id="RDW86488.1"/>
    </source>
</evidence>
<dbReference type="GO" id="GO:0016705">
    <property type="term" value="F:oxidoreductase activity, acting on paired donors, with incorporation or reduction of molecular oxygen"/>
    <property type="evidence" value="ECO:0007669"/>
    <property type="project" value="InterPro"/>
</dbReference>
<keyword evidence="5" id="KW-0560">Oxidoreductase</keyword>
<keyword evidence="8" id="KW-0812">Transmembrane</keyword>
<evidence type="ECO:0000256" key="2">
    <source>
        <dbReference type="ARBA" id="ARBA00010617"/>
    </source>
</evidence>
<dbReference type="STRING" id="1810919.A0A3D8SL15"/>
<dbReference type="Gene3D" id="1.10.630.10">
    <property type="entry name" value="Cytochrome P450"/>
    <property type="match status" value="1"/>
</dbReference>
<dbReference type="OrthoDB" id="3366823at2759"/>
<evidence type="ECO:0000256" key="7">
    <source>
        <dbReference type="PIRSR" id="PIRSR602403-1"/>
    </source>
</evidence>
<evidence type="ECO:0000256" key="3">
    <source>
        <dbReference type="ARBA" id="ARBA00022617"/>
    </source>
</evidence>
<dbReference type="SUPFAM" id="SSF48264">
    <property type="entry name" value="Cytochrome P450"/>
    <property type="match status" value="1"/>
</dbReference>
<evidence type="ECO:0000256" key="6">
    <source>
        <dbReference type="ARBA" id="ARBA00023004"/>
    </source>
</evidence>
<dbReference type="EMBL" id="PVWQ01000003">
    <property type="protein sequence ID" value="RDW86488.1"/>
    <property type="molecule type" value="Genomic_DNA"/>
</dbReference>
<dbReference type="Pfam" id="PF00067">
    <property type="entry name" value="p450"/>
    <property type="match status" value="1"/>
</dbReference>
<comment type="similarity">
    <text evidence="2">Belongs to the cytochrome P450 family.</text>
</comment>
<name>A0A3D8SL15_9EURO</name>
<dbReference type="GO" id="GO:0004497">
    <property type="term" value="F:monooxygenase activity"/>
    <property type="evidence" value="ECO:0007669"/>
    <property type="project" value="InterPro"/>
</dbReference>
<evidence type="ECO:0000256" key="4">
    <source>
        <dbReference type="ARBA" id="ARBA00022723"/>
    </source>
</evidence>
<dbReference type="GO" id="GO:0020037">
    <property type="term" value="F:heme binding"/>
    <property type="evidence" value="ECO:0007669"/>
    <property type="project" value="InterPro"/>
</dbReference>
<reference evidence="9 10" key="1">
    <citation type="journal article" date="2018" name="IMA Fungus">
        <title>IMA Genome-F 9: Draft genome sequence of Annulohypoxylon stygium, Aspergillus mulundensis, Berkeleyomyces basicola (syn. Thielaviopsis basicola), Ceratocystis smalleyi, two Cercospora beticola strains, Coleophoma cylindrospora, Fusarium fracticaudum, Phialophora cf. hyalina, and Morchella septimelata.</title>
        <authorList>
            <person name="Wingfield B.D."/>
            <person name="Bills G.F."/>
            <person name="Dong Y."/>
            <person name="Huang W."/>
            <person name="Nel W.J."/>
            <person name="Swalarsk-Parry B.S."/>
            <person name="Vaghefi N."/>
            <person name="Wilken P.M."/>
            <person name="An Z."/>
            <person name="de Beer Z.W."/>
            <person name="De Vos L."/>
            <person name="Chen L."/>
            <person name="Duong T.A."/>
            <person name="Gao Y."/>
            <person name="Hammerbacher A."/>
            <person name="Kikkert J.R."/>
            <person name="Li Y."/>
            <person name="Li H."/>
            <person name="Li K."/>
            <person name="Li Q."/>
            <person name="Liu X."/>
            <person name="Ma X."/>
            <person name="Naidoo K."/>
            <person name="Pethybridge S.J."/>
            <person name="Sun J."/>
            <person name="Steenkamp E.T."/>
            <person name="van der Nest M.A."/>
            <person name="van Wyk S."/>
            <person name="Wingfield M.J."/>
            <person name="Xiong C."/>
            <person name="Yue Q."/>
            <person name="Zhang X."/>
        </authorList>
    </citation>
    <scope>NUCLEOTIDE SEQUENCE [LARGE SCALE GENOMIC DNA]</scope>
    <source>
        <strain evidence="9 10">DSM 5745</strain>
    </source>
</reference>
<gene>
    <name evidence="9" type="ORF">DSM5745_03130</name>
</gene>
<keyword evidence="6 7" id="KW-0408">Iron</keyword>
<evidence type="ECO:0000256" key="8">
    <source>
        <dbReference type="SAM" id="Phobius"/>
    </source>
</evidence>
<dbReference type="CDD" id="cd11040">
    <property type="entry name" value="CYP7_CYP8-like"/>
    <property type="match status" value="1"/>
</dbReference>
<dbReference type="Proteomes" id="UP000256690">
    <property type="component" value="Unassembled WGS sequence"/>
</dbReference>
<keyword evidence="8" id="KW-1133">Transmembrane helix</keyword>
<dbReference type="RefSeq" id="XP_026606012.1">
    <property type="nucleotide sequence ID" value="XM_026745146.1"/>
</dbReference>
<dbReference type="InterPro" id="IPR053007">
    <property type="entry name" value="CYP450_monoxygenase_sec-met"/>
</dbReference>